<organism evidence="4 5">
    <name type="scientific">Psilocybe cf. subviscida</name>
    <dbReference type="NCBI Taxonomy" id="2480587"/>
    <lineage>
        <taxon>Eukaryota</taxon>
        <taxon>Fungi</taxon>
        <taxon>Dikarya</taxon>
        <taxon>Basidiomycota</taxon>
        <taxon>Agaricomycotina</taxon>
        <taxon>Agaricomycetes</taxon>
        <taxon>Agaricomycetidae</taxon>
        <taxon>Agaricales</taxon>
        <taxon>Agaricineae</taxon>
        <taxon>Strophariaceae</taxon>
        <taxon>Psilocybe</taxon>
    </lineage>
</organism>
<dbReference type="EMBL" id="JAACJJ010000015">
    <property type="protein sequence ID" value="KAF5325008.1"/>
    <property type="molecule type" value="Genomic_DNA"/>
</dbReference>
<evidence type="ECO:0000256" key="1">
    <source>
        <dbReference type="SAM" id="MobiDB-lite"/>
    </source>
</evidence>
<proteinExistence type="predicted"/>
<keyword evidence="2" id="KW-0472">Membrane</keyword>
<dbReference type="InterPro" id="IPR045338">
    <property type="entry name" value="DUF6535"/>
</dbReference>
<feature type="compositionally biased region" description="Polar residues" evidence="1">
    <location>
        <begin position="32"/>
        <end position="42"/>
    </location>
</feature>
<reference evidence="4 5" key="1">
    <citation type="journal article" date="2020" name="ISME J.">
        <title>Uncovering the hidden diversity of litter-decomposition mechanisms in mushroom-forming fungi.</title>
        <authorList>
            <person name="Floudas D."/>
            <person name="Bentzer J."/>
            <person name="Ahren D."/>
            <person name="Johansson T."/>
            <person name="Persson P."/>
            <person name="Tunlid A."/>
        </authorList>
    </citation>
    <scope>NUCLEOTIDE SEQUENCE [LARGE SCALE GENOMIC DNA]</scope>
    <source>
        <strain evidence="4 5">CBS 101986</strain>
    </source>
</reference>
<evidence type="ECO:0000256" key="2">
    <source>
        <dbReference type="SAM" id="Phobius"/>
    </source>
</evidence>
<feature type="transmembrane region" description="Helical" evidence="2">
    <location>
        <begin position="122"/>
        <end position="141"/>
    </location>
</feature>
<feature type="transmembrane region" description="Helical" evidence="2">
    <location>
        <begin position="284"/>
        <end position="308"/>
    </location>
</feature>
<protein>
    <recommendedName>
        <fullName evidence="3">DUF6535 domain-containing protein</fullName>
    </recommendedName>
</protein>
<evidence type="ECO:0000313" key="4">
    <source>
        <dbReference type="EMBL" id="KAF5325008.1"/>
    </source>
</evidence>
<dbReference type="Pfam" id="PF20153">
    <property type="entry name" value="DUF6535"/>
    <property type="match status" value="1"/>
</dbReference>
<dbReference type="OrthoDB" id="3235960at2759"/>
<accession>A0A8H5BKX2</accession>
<evidence type="ECO:0000313" key="5">
    <source>
        <dbReference type="Proteomes" id="UP000567179"/>
    </source>
</evidence>
<evidence type="ECO:0000259" key="3">
    <source>
        <dbReference type="Pfam" id="PF20153"/>
    </source>
</evidence>
<feature type="domain" description="DUF6535" evidence="3">
    <location>
        <begin position="103"/>
        <end position="278"/>
    </location>
</feature>
<comment type="caution">
    <text evidence="4">The sequence shown here is derived from an EMBL/GenBank/DDBJ whole genome shotgun (WGS) entry which is preliminary data.</text>
</comment>
<keyword evidence="2" id="KW-0812">Transmembrane</keyword>
<dbReference type="AlphaFoldDB" id="A0A8H5BKX2"/>
<feature type="region of interest" description="Disordered" evidence="1">
    <location>
        <begin position="1"/>
        <end position="99"/>
    </location>
</feature>
<feature type="transmembrane region" description="Helical" evidence="2">
    <location>
        <begin position="197"/>
        <end position="220"/>
    </location>
</feature>
<feature type="compositionally biased region" description="Basic and acidic residues" evidence="1">
    <location>
        <begin position="49"/>
        <end position="63"/>
    </location>
</feature>
<dbReference type="Proteomes" id="UP000567179">
    <property type="component" value="Unassembled WGS sequence"/>
</dbReference>
<feature type="transmembrane region" description="Helical" evidence="2">
    <location>
        <begin position="249"/>
        <end position="272"/>
    </location>
</feature>
<keyword evidence="5" id="KW-1185">Reference proteome</keyword>
<gene>
    <name evidence="4" type="ORF">D9619_009814</name>
</gene>
<sequence length="792" mass="88164">MSSESGLASVENASAGECEATRAQGGEMSFGPSAQSSVNPRNSDVDIIQEQRVDERDSMHSLAEENPGSNGSASPDSPDDISMPELPKPKANSKPDFDPFERLLKPMREQDDIQCNAWKDEVQNLLIFAGLFSAVVTAFIIESYQRLQPDPNDAIVGLLAHIAERLDNPSVNGTVSVSSIVSNTNFSPSRPDININIFWFISLVLSLTVALIGIIALQWLREHQRYDSSLKPSETMAILYMRLESLSEWYVPQIFAGLPLLLQGALVLFLAGMVEFLLALRLEVAIPVTLTICIPLVFLIATTILPLLQVYALQDPFRLSVSNKVPSPCPYKSPQSLILRLIGVHSTTVVKSIAAVFAGAYACVVQITILVQKLAGRSSSVLHSQQQDLHVLLQNHGFRDICDVQNSAQWTSIDVSWMGSRTEYVTLSQVVNSENIDSVTELRLFRSKSKTIMSPEAYDCTCCLRMLLVEARAKADHHTIYHCIVFLLSRAVDNFHYNNRHAPRKLVRLAEVDFATVLGQILCHVYVETQYHLNPIDTAAFVKDAIFHTFLDGSQTTVEALCAAFMVSLWRSVFSSPLEPNPEMQNTIEDAAFAFTIGRLSISPRKLFAMSSDNTWYPWFLQISSYVPENHLLSGPHLSRTFFERCSKMRLKSLALRPGPVRKNYGGLQAYMYYTVHYQVQEDVDGIVVHLRELCCSSSNTPTSALIREKPFLMIAVCIYLYANVICLSLDHLPPKFQPLANIMVDACGLGPDVTFKDSDDMDKAINAIYRHHDPSTQSTNTLGNSPPPRRL</sequence>
<keyword evidence="2" id="KW-1133">Transmembrane helix</keyword>
<name>A0A8H5BKX2_9AGAR</name>